<organism evidence="1 2">
    <name type="scientific">Laodelphax striatellus</name>
    <name type="common">Small brown planthopper</name>
    <name type="synonym">Delphax striatella</name>
    <dbReference type="NCBI Taxonomy" id="195883"/>
    <lineage>
        <taxon>Eukaryota</taxon>
        <taxon>Metazoa</taxon>
        <taxon>Ecdysozoa</taxon>
        <taxon>Arthropoda</taxon>
        <taxon>Hexapoda</taxon>
        <taxon>Insecta</taxon>
        <taxon>Pterygota</taxon>
        <taxon>Neoptera</taxon>
        <taxon>Paraneoptera</taxon>
        <taxon>Hemiptera</taxon>
        <taxon>Auchenorrhyncha</taxon>
        <taxon>Fulgoroidea</taxon>
        <taxon>Delphacidae</taxon>
        <taxon>Criomorphinae</taxon>
        <taxon>Laodelphax</taxon>
    </lineage>
</organism>
<comment type="caution">
    <text evidence="1">The sequence shown here is derived from an EMBL/GenBank/DDBJ whole genome shotgun (WGS) entry which is preliminary data.</text>
</comment>
<dbReference type="Proteomes" id="UP000291343">
    <property type="component" value="Unassembled WGS sequence"/>
</dbReference>
<dbReference type="EMBL" id="QKKF02010496">
    <property type="protein sequence ID" value="RZF44526.1"/>
    <property type="molecule type" value="Genomic_DNA"/>
</dbReference>
<dbReference type="AlphaFoldDB" id="A0A482XF75"/>
<gene>
    <name evidence="1" type="ORF">LSTR_LSTR002299</name>
</gene>
<proteinExistence type="predicted"/>
<evidence type="ECO:0000313" key="2">
    <source>
        <dbReference type="Proteomes" id="UP000291343"/>
    </source>
</evidence>
<sequence length="84" mass="9365">MTPSPFTYCKGVRESKMSHEGVRSSEKIEKPLDWTGVHLVKIVTERARGVMASWVGGRVLGRGKIQEINLVNSIPTEPLVRFSV</sequence>
<accession>A0A482XF75</accession>
<protein>
    <submittedName>
        <fullName evidence="1">Uncharacterized protein</fullName>
    </submittedName>
</protein>
<evidence type="ECO:0000313" key="1">
    <source>
        <dbReference type="EMBL" id="RZF44526.1"/>
    </source>
</evidence>
<dbReference type="InParanoid" id="A0A482XF75"/>
<keyword evidence="2" id="KW-1185">Reference proteome</keyword>
<reference evidence="1 2" key="1">
    <citation type="journal article" date="2017" name="Gigascience">
        <title>Genome sequence of the small brown planthopper, Laodelphax striatellus.</title>
        <authorList>
            <person name="Zhu J."/>
            <person name="Jiang F."/>
            <person name="Wang X."/>
            <person name="Yang P."/>
            <person name="Bao Y."/>
            <person name="Zhao W."/>
            <person name="Wang W."/>
            <person name="Lu H."/>
            <person name="Wang Q."/>
            <person name="Cui N."/>
            <person name="Li J."/>
            <person name="Chen X."/>
            <person name="Luo L."/>
            <person name="Yu J."/>
            <person name="Kang L."/>
            <person name="Cui F."/>
        </authorList>
    </citation>
    <scope>NUCLEOTIDE SEQUENCE [LARGE SCALE GENOMIC DNA]</scope>
    <source>
        <strain evidence="1">Lst14</strain>
    </source>
</reference>
<name>A0A482XF75_LAOST</name>